<accession>A0A5Q5CH65</accession>
<sequence length="143" mass="14740" precursor="true">MSDSPRPRRTFLHRTAIGFVTAAGAIAIAPSAGAQPSEPATDHNGYVGTAAYCQGSAAAVAFGRTADALVAICKGPDGQLQYRGVRLSDESALMLTAAADESGGFTAENGSVVYDVSSAELVVTEGDTTLYRQSMVQYYAPAD</sequence>
<dbReference type="AlphaFoldDB" id="A0A5Q5CH65"/>
<feature type="signal peptide" evidence="1">
    <location>
        <begin position="1"/>
        <end position="34"/>
    </location>
</feature>
<keyword evidence="1" id="KW-0732">Signal</keyword>
<evidence type="ECO:0000313" key="2">
    <source>
        <dbReference type="EMBL" id="ABN98528.1"/>
    </source>
</evidence>
<evidence type="ECO:0008006" key="3">
    <source>
        <dbReference type="Google" id="ProtNLM"/>
    </source>
</evidence>
<name>A0A5Q5CH65_MYCSJ</name>
<protein>
    <recommendedName>
        <fullName evidence="3">Serine/threonine protein kinase</fullName>
    </recommendedName>
</protein>
<proteinExistence type="predicted"/>
<gene>
    <name evidence="2" type="ordered locus">Mjls_2748</name>
</gene>
<dbReference type="EMBL" id="CP000580">
    <property type="protein sequence ID" value="ABN98528.1"/>
    <property type="molecule type" value="Genomic_DNA"/>
</dbReference>
<dbReference type="KEGG" id="mjl:Mjls_2748"/>
<feature type="chain" id="PRO_5024873156" description="Serine/threonine protein kinase" evidence="1">
    <location>
        <begin position="35"/>
        <end position="143"/>
    </location>
</feature>
<evidence type="ECO:0000256" key="1">
    <source>
        <dbReference type="SAM" id="SignalP"/>
    </source>
</evidence>
<reference evidence="2" key="1">
    <citation type="submission" date="2007-02" db="EMBL/GenBank/DDBJ databases">
        <title>Complete sequence of Mycobacterium sp. JLS.</title>
        <authorList>
            <consortium name="US DOE Joint Genome Institute"/>
            <person name="Copeland A."/>
            <person name="Lucas S."/>
            <person name="Lapidus A."/>
            <person name="Barry K."/>
            <person name="Detter J.C."/>
            <person name="Glavina del Rio T."/>
            <person name="Hammon N."/>
            <person name="Israni S."/>
            <person name="Dalin E."/>
            <person name="Tice H."/>
            <person name="Pitluck S."/>
            <person name="Chain P."/>
            <person name="Malfatti S."/>
            <person name="Shin M."/>
            <person name="Vergez L."/>
            <person name="Schmutz J."/>
            <person name="Larimer F."/>
            <person name="Land M."/>
            <person name="Hauser L."/>
            <person name="Kyrpides N."/>
            <person name="Mikhailova N."/>
            <person name="Miller C.D."/>
            <person name="Anderson A.J."/>
            <person name="Sims R.C."/>
            <person name="Richardson P."/>
        </authorList>
    </citation>
    <scope>NUCLEOTIDE SEQUENCE [LARGE SCALE GENOMIC DNA]</scope>
    <source>
        <strain evidence="2">JLS</strain>
    </source>
</reference>
<dbReference type="InterPro" id="IPR006311">
    <property type="entry name" value="TAT_signal"/>
</dbReference>
<organism evidence="2">
    <name type="scientific">Mycobacterium sp. (strain JLS)</name>
    <dbReference type="NCBI Taxonomy" id="164757"/>
    <lineage>
        <taxon>Bacteria</taxon>
        <taxon>Bacillati</taxon>
        <taxon>Actinomycetota</taxon>
        <taxon>Actinomycetes</taxon>
        <taxon>Mycobacteriales</taxon>
        <taxon>Mycobacteriaceae</taxon>
        <taxon>Mycobacterium</taxon>
    </lineage>
</organism>
<dbReference type="PROSITE" id="PS51318">
    <property type="entry name" value="TAT"/>
    <property type="match status" value="1"/>
</dbReference>